<reference evidence="7" key="2">
    <citation type="journal article" date="2019" name="Int. J. Syst. Evol. Microbiol.">
        <title>The Global Catalogue of Microorganisms (GCM) 10K type strain sequencing project: providing services to taxonomists for standard genome sequencing and annotation.</title>
        <authorList>
            <consortium name="The Broad Institute Genomics Platform"/>
            <consortium name="The Broad Institute Genome Sequencing Center for Infectious Disease"/>
            <person name="Wu L."/>
            <person name="Ma J."/>
        </authorList>
    </citation>
    <scope>NUCLEOTIDE SEQUENCE [LARGE SCALE GENOMIC DNA]</scope>
    <source>
        <strain evidence="7">CGMCC 1.15644</strain>
    </source>
</reference>
<dbReference type="InterPro" id="IPR032508">
    <property type="entry name" value="FecR_C"/>
</dbReference>
<evidence type="ECO:0000256" key="1">
    <source>
        <dbReference type="SAM" id="Phobius"/>
    </source>
</evidence>
<evidence type="ECO:0000259" key="2">
    <source>
        <dbReference type="Pfam" id="PF04773"/>
    </source>
</evidence>
<comment type="caution">
    <text evidence="5">The sequence shown here is derived from an EMBL/GenBank/DDBJ whole genome shotgun (WGS) entry which is preliminary data.</text>
</comment>
<dbReference type="InterPro" id="IPR006860">
    <property type="entry name" value="FecR"/>
</dbReference>
<evidence type="ECO:0000313" key="4">
    <source>
        <dbReference type="EMBL" id="GGE44604.1"/>
    </source>
</evidence>
<organism evidence="5 6">
    <name type="scientific">Pedobacter psychrotolerans</name>
    <dbReference type="NCBI Taxonomy" id="1843235"/>
    <lineage>
        <taxon>Bacteria</taxon>
        <taxon>Pseudomonadati</taxon>
        <taxon>Bacteroidota</taxon>
        <taxon>Sphingobacteriia</taxon>
        <taxon>Sphingobacteriales</taxon>
        <taxon>Sphingobacteriaceae</taxon>
        <taxon>Pedobacter</taxon>
    </lineage>
</organism>
<evidence type="ECO:0000313" key="5">
    <source>
        <dbReference type="EMBL" id="TCO30763.1"/>
    </source>
</evidence>
<dbReference type="Proteomes" id="UP000622648">
    <property type="component" value="Unassembled WGS sequence"/>
</dbReference>
<reference evidence="5 6" key="3">
    <citation type="submission" date="2019-03" db="EMBL/GenBank/DDBJ databases">
        <title>Genomic Encyclopedia of Type Strains, Phase IV (KMG-IV): sequencing the most valuable type-strain genomes for metagenomic binning, comparative biology and taxonomic classification.</title>
        <authorList>
            <person name="Goeker M."/>
        </authorList>
    </citation>
    <scope>NUCLEOTIDE SEQUENCE [LARGE SCALE GENOMIC DNA]</scope>
    <source>
        <strain evidence="5 6">DSM 103236</strain>
    </source>
</reference>
<dbReference type="Pfam" id="PF04773">
    <property type="entry name" value="FecR"/>
    <property type="match status" value="1"/>
</dbReference>
<dbReference type="Proteomes" id="UP000295684">
    <property type="component" value="Unassembled WGS sequence"/>
</dbReference>
<feature type="domain" description="Protein FecR C-terminal" evidence="3">
    <location>
        <begin position="242"/>
        <end position="306"/>
    </location>
</feature>
<dbReference type="AlphaFoldDB" id="A0A4R2HLJ8"/>
<evidence type="ECO:0000313" key="7">
    <source>
        <dbReference type="Proteomes" id="UP000622648"/>
    </source>
</evidence>
<keyword evidence="7" id="KW-1185">Reference proteome</keyword>
<dbReference type="GO" id="GO:0016989">
    <property type="term" value="F:sigma factor antagonist activity"/>
    <property type="evidence" value="ECO:0007669"/>
    <property type="project" value="TreeGrafter"/>
</dbReference>
<dbReference type="EMBL" id="BMJO01000001">
    <property type="protein sequence ID" value="GGE44604.1"/>
    <property type="molecule type" value="Genomic_DNA"/>
</dbReference>
<accession>A0A4R2HLJ8</accession>
<gene>
    <name evidence="5" type="ORF">EV200_101202</name>
    <name evidence="4" type="ORF">GCM10011413_08420</name>
</gene>
<keyword evidence="1" id="KW-0472">Membrane</keyword>
<dbReference type="InterPro" id="IPR012373">
    <property type="entry name" value="Ferrdict_sens_TM"/>
</dbReference>
<dbReference type="PANTHER" id="PTHR30273">
    <property type="entry name" value="PERIPLASMIC SIGNAL SENSOR AND SIGMA FACTOR ACTIVATOR FECR-RELATED"/>
    <property type="match status" value="1"/>
</dbReference>
<feature type="transmembrane region" description="Helical" evidence="1">
    <location>
        <begin position="74"/>
        <end position="92"/>
    </location>
</feature>
<dbReference type="EMBL" id="SLWO01000001">
    <property type="protein sequence ID" value="TCO30763.1"/>
    <property type="molecule type" value="Genomic_DNA"/>
</dbReference>
<dbReference type="Gene3D" id="3.55.50.30">
    <property type="match status" value="1"/>
</dbReference>
<keyword evidence="1" id="KW-1133">Transmembrane helix</keyword>
<dbReference type="OrthoDB" id="1452822at2"/>
<reference evidence="4" key="1">
    <citation type="journal article" date="2014" name="Int. J. Syst. Evol. Microbiol.">
        <title>Complete genome of a new Firmicutes species belonging to the dominant human colonic microbiota ('Ruminococcus bicirculans') reveals two chromosomes and a selective capacity to utilize plant glucans.</title>
        <authorList>
            <consortium name="NISC Comparative Sequencing Program"/>
            <person name="Wegmann U."/>
            <person name="Louis P."/>
            <person name="Goesmann A."/>
            <person name="Henrissat B."/>
            <person name="Duncan S.H."/>
            <person name="Flint H.J."/>
        </authorList>
    </citation>
    <scope>NUCLEOTIDE SEQUENCE</scope>
    <source>
        <strain evidence="4">CGMCC 1.15644</strain>
    </source>
</reference>
<dbReference type="PIRSF" id="PIRSF018266">
    <property type="entry name" value="FecR"/>
    <property type="match status" value="1"/>
</dbReference>
<proteinExistence type="predicted"/>
<dbReference type="PANTHER" id="PTHR30273:SF2">
    <property type="entry name" value="PROTEIN FECR"/>
    <property type="match status" value="1"/>
</dbReference>
<dbReference type="Pfam" id="PF16344">
    <property type="entry name" value="FecR_C"/>
    <property type="match status" value="1"/>
</dbReference>
<protein>
    <submittedName>
        <fullName evidence="4">Anti-sigma factor</fullName>
    </submittedName>
    <submittedName>
        <fullName evidence="5">FecR family protein</fullName>
    </submittedName>
</protein>
<dbReference type="RefSeq" id="WP_132528954.1">
    <property type="nucleotide sequence ID" value="NZ_BMJO01000001.1"/>
</dbReference>
<evidence type="ECO:0000313" key="6">
    <source>
        <dbReference type="Proteomes" id="UP000295684"/>
    </source>
</evidence>
<keyword evidence="1" id="KW-0812">Transmembrane</keyword>
<name>A0A4R2HLJ8_9SPHI</name>
<dbReference type="Gene3D" id="2.60.120.1440">
    <property type="match status" value="1"/>
</dbReference>
<reference evidence="4" key="4">
    <citation type="submission" date="2024-05" db="EMBL/GenBank/DDBJ databases">
        <authorList>
            <person name="Sun Q."/>
            <person name="Zhou Y."/>
        </authorList>
    </citation>
    <scope>NUCLEOTIDE SEQUENCE</scope>
    <source>
        <strain evidence="4">CGMCC 1.15644</strain>
    </source>
</reference>
<sequence>MSEEKAKQLLTKYLDGAASPEECDQVANWYDALDTDQKALTGERKSAISEAMFQNLQLAIADQKARKPFFLQHWIKIAAALVIVTSVTFWLWQQHIGSGISNTQITTSTQAGERKKIILSDGSEITLAPLAKITYPEKFHTSSREVSIIEGEAFFSIAHDEKRPFRVKLPNHLNVSVLGTSFLIRAYQARKEVEVAVSTGKVAIKNDEKLLGTLIRNQKLLFNKVTGKSTLNVVHDIRPVEINFNGVTLTQVIRQMEYVYNIKIQLHQTSFANLKTTATFNSAQRPEEILDIICSLHHLKFSSDQNHQTFKIHK</sequence>
<feature type="domain" description="FecR protein" evidence="2">
    <location>
        <begin position="107"/>
        <end position="202"/>
    </location>
</feature>
<evidence type="ECO:0000259" key="3">
    <source>
        <dbReference type="Pfam" id="PF16344"/>
    </source>
</evidence>